<dbReference type="Pfam" id="PF00106">
    <property type="entry name" value="adh_short"/>
    <property type="match status" value="2"/>
</dbReference>
<dbReference type="EMBL" id="JADCTT010000003">
    <property type="protein sequence ID" value="KAF9755925.1"/>
    <property type="molecule type" value="Genomic_DNA"/>
</dbReference>
<organism evidence="3 4">
    <name type="scientific">Bionectria ochroleuca</name>
    <name type="common">Gliocladium roseum</name>
    <dbReference type="NCBI Taxonomy" id="29856"/>
    <lineage>
        <taxon>Eukaryota</taxon>
        <taxon>Fungi</taxon>
        <taxon>Dikarya</taxon>
        <taxon>Ascomycota</taxon>
        <taxon>Pezizomycotina</taxon>
        <taxon>Sordariomycetes</taxon>
        <taxon>Hypocreomycetidae</taxon>
        <taxon>Hypocreales</taxon>
        <taxon>Bionectriaceae</taxon>
        <taxon>Clonostachys</taxon>
    </lineage>
</organism>
<accession>A0A8H7TR13</accession>
<dbReference type="FunFam" id="3.40.50.720:FF:000084">
    <property type="entry name" value="Short-chain dehydrogenase reductase"/>
    <property type="match status" value="2"/>
</dbReference>
<dbReference type="InterPro" id="IPR020904">
    <property type="entry name" value="Sc_DH/Rdtase_CS"/>
</dbReference>
<dbReference type="PROSITE" id="PS00061">
    <property type="entry name" value="ADH_SHORT"/>
    <property type="match status" value="1"/>
</dbReference>
<dbReference type="AlphaFoldDB" id="A0A8H7TR13"/>
<comment type="caution">
    <text evidence="3">The sequence shown here is derived from an EMBL/GenBank/DDBJ whole genome shotgun (WGS) entry which is preliminary data.</text>
</comment>
<dbReference type="SUPFAM" id="SSF51735">
    <property type="entry name" value="NAD(P)-binding Rossmann-fold domains"/>
    <property type="match status" value="2"/>
</dbReference>
<sequence length="602" mass="63371">MASKLTSLNGRVAIITGAGGGLGREYALLLAAYGARVVVNDYGGSLSGERGTVSRAQGVVDEIKAAGGEAIADGHDISIQEEVKALVQATLDSYGTVDILVSNAGTAGSISSHDNVNVASFRRTWEIAALGTIMLISAVYPTMEKNGYGRIITTGSDSLFGMGAGGDGGYTSSKGAVFGLTRDIGRMSPKHGIKINGVMPSAALSNVRPIRASEHCPVSGELFSVGGGRAARVVMATVPGHVGESSPEGYLANWDKVMGSPADVYIPSDTLDVVSYAIKQATGEDTRKVRIPIYQDAGFVMSQFVTTSFSPSHAMNNPGLRQLRGRNAVITGGAAGLGASLALEAASLGMRVIVVDIDVEAAQQTVSQITRSGGAAEYIKTDVSVAAEVDKLAESVYQKHGSVSLLINNAGIETLGLPWDIPPERWAATINVNIQGVVSSVRAFVLRMIASGEEGWVANVGSVGAIGVVPAQTAYIMTKAAVQAFTEGLFAEMQLQHSPIHISLVLPGLLRTGIFRHNRDSHQTGQSQLQTYRKYLSQLADTNGMNVGEASKLIMEQVVSGKFWITTHPETLDDFVCKRVQCLQEKGSPMSMMPKSSTLFDF</sequence>
<dbReference type="InterPro" id="IPR036291">
    <property type="entry name" value="NAD(P)-bd_dom_sf"/>
</dbReference>
<evidence type="ECO:0000256" key="2">
    <source>
        <dbReference type="ARBA" id="ARBA00022857"/>
    </source>
</evidence>
<evidence type="ECO:0000256" key="1">
    <source>
        <dbReference type="ARBA" id="ARBA00006484"/>
    </source>
</evidence>
<gene>
    <name evidence="3" type="ORF">IM811_011366</name>
</gene>
<dbReference type="CDD" id="cd05233">
    <property type="entry name" value="SDR_c"/>
    <property type="match status" value="1"/>
</dbReference>
<dbReference type="PANTHER" id="PTHR42760">
    <property type="entry name" value="SHORT-CHAIN DEHYDROGENASES/REDUCTASES FAMILY MEMBER"/>
    <property type="match status" value="1"/>
</dbReference>
<dbReference type="PRINTS" id="PR00081">
    <property type="entry name" value="GDHRDH"/>
</dbReference>
<dbReference type="PRINTS" id="PR00080">
    <property type="entry name" value="SDRFAMILY"/>
</dbReference>
<dbReference type="GO" id="GO:0016616">
    <property type="term" value="F:oxidoreductase activity, acting on the CH-OH group of donors, NAD or NADP as acceptor"/>
    <property type="evidence" value="ECO:0007669"/>
    <property type="project" value="TreeGrafter"/>
</dbReference>
<proteinExistence type="inferred from homology"/>
<evidence type="ECO:0000313" key="3">
    <source>
        <dbReference type="EMBL" id="KAF9755925.1"/>
    </source>
</evidence>
<evidence type="ECO:0000313" key="4">
    <source>
        <dbReference type="Proteomes" id="UP000616885"/>
    </source>
</evidence>
<dbReference type="Gene3D" id="3.40.50.720">
    <property type="entry name" value="NAD(P)-binding Rossmann-like Domain"/>
    <property type="match status" value="2"/>
</dbReference>
<dbReference type="Proteomes" id="UP000616885">
    <property type="component" value="Unassembled WGS sequence"/>
</dbReference>
<protein>
    <submittedName>
        <fullName evidence="3">Uncharacterized protein</fullName>
    </submittedName>
</protein>
<dbReference type="InterPro" id="IPR002347">
    <property type="entry name" value="SDR_fam"/>
</dbReference>
<keyword evidence="2" id="KW-0521">NADP</keyword>
<name>A0A8H7TR13_BIOOC</name>
<comment type="similarity">
    <text evidence="1">Belongs to the short-chain dehydrogenases/reductases (SDR) family.</text>
</comment>
<reference evidence="3" key="1">
    <citation type="submission" date="2020-10" db="EMBL/GenBank/DDBJ databases">
        <title>High-Quality Genome Resource of Clonostachys rosea strain S41 by Oxford Nanopore Long-Read Sequencing.</title>
        <authorList>
            <person name="Wang H."/>
        </authorList>
    </citation>
    <scope>NUCLEOTIDE SEQUENCE</scope>
    <source>
        <strain evidence="3">S41</strain>
    </source>
</reference>